<dbReference type="Proteomes" id="UP000639643">
    <property type="component" value="Unassembled WGS sequence"/>
</dbReference>
<comment type="caution">
    <text evidence="2">The sequence shown here is derived from an EMBL/GenBank/DDBJ whole genome shotgun (WGS) entry which is preliminary data.</text>
</comment>
<evidence type="ECO:0000313" key="3">
    <source>
        <dbReference type="Proteomes" id="UP000639643"/>
    </source>
</evidence>
<accession>A0A8H6JLY8</accession>
<organism evidence="2 3">
    <name type="scientific">Colletotrichum musicola</name>
    <dbReference type="NCBI Taxonomy" id="2175873"/>
    <lineage>
        <taxon>Eukaryota</taxon>
        <taxon>Fungi</taxon>
        <taxon>Dikarya</taxon>
        <taxon>Ascomycota</taxon>
        <taxon>Pezizomycotina</taxon>
        <taxon>Sordariomycetes</taxon>
        <taxon>Hypocreomycetidae</taxon>
        <taxon>Glomerellales</taxon>
        <taxon>Glomerellaceae</taxon>
        <taxon>Colletotrichum</taxon>
        <taxon>Colletotrichum orchidearum species complex</taxon>
    </lineage>
</organism>
<dbReference type="AlphaFoldDB" id="A0A8H6JLY8"/>
<gene>
    <name evidence="2" type="ORF">CMUS01_12528</name>
</gene>
<name>A0A8H6JLY8_9PEZI</name>
<evidence type="ECO:0000313" key="2">
    <source>
        <dbReference type="EMBL" id="KAF6815021.1"/>
    </source>
</evidence>
<keyword evidence="3" id="KW-1185">Reference proteome</keyword>
<dbReference type="EMBL" id="WIGM01000712">
    <property type="protein sequence ID" value="KAF6815021.1"/>
    <property type="molecule type" value="Genomic_DNA"/>
</dbReference>
<evidence type="ECO:0000256" key="1">
    <source>
        <dbReference type="SAM" id="MobiDB-lite"/>
    </source>
</evidence>
<feature type="region of interest" description="Disordered" evidence="1">
    <location>
        <begin position="53"/>
        <end position="78"/>
    </location>
</feature>
<sequence length="135" mass="14960">MVSHLHAPAVPCPIDPGRWPSAAGAYHALSRATPPSHSHLAEQGGTCCATAVGKRERSQVGERDVKGLPPQTGARWARSPGRPVRFMQLKFDAMEGRRWHRRRIARLLVEWDVPWGSSRRSWEMAMMVGASSSII</sequence>
<reference evidence="2" key="1">
    <citation type="journal article" date="2020" name="Phytopathology">
        <title>Genome Sequence Resources of Colletotrichum truncatum, C. plurivorum, C. musicola, and C. sojae: Four Species Pathogenic to Soybean (Glycine max).</title>
        <authorList>
            <person name="Rogerio F."/>
            <person name="Boufleur T.R."/>
            <person name="Ciampi-Guillardi M."/>
            <person name="Sukno S.A."/>
            <person name="Thon M.R."/>
            <person name="Massola Junior N.S."/>
            <person name="Baroncelli R."/>
        </authorList>
    </citation>
    <scope>NUCLEOTIDE SEQUENCE</scope>
    <source>
        <strain evidence="2">LFN0074</strain>
    </source>
</reference>
<feature type="compositionally biased region" description="Basic and acidic residues" evidence="1">
    <location>
        <begin position="53"/>
        <end position="66"/>
    </location>
</feature>
<protein>
    <submittedName>
        <fullName evidence="2">Uncharacterized protein</fullName>
    </submittedName>
</protein>
<proteinExistence type="predicted"/>